<dbReference type="AlphaFoldDB" id="A0AAD0HTQ5"/>
<sequence>MERKELKFEVLNDLGTISESTKGWSKKLTCIIWNEDEPKYDIRAWDSEFKKMGKEITLTEKELRSLKYLIDKELEFLDNEN</sequence>
<accession>A0AAD0HTQ5</accession>
<dbReference type="Proteomes" id="UP000241472">
    <property type="component" value="Chromosome"/>
</dbReference>
<dbReference type="Gene3D" id="2.30.31.70">
    <property type="match status" value="1"/>
</dbReference>
<proteinExistence type="predicted"/>
<dbReference type="RefSeq" id="WP_008793657.1">
    <property type="nucleotide sequence ID" value="NZ_CABKNO010000001.1"/>
</dbReference>
<gene>
    <name evidence="1" type="ORF">C4N17_03300</name>
</gene>
<reference evidence="1 2" key="1">
    <citation type="submission" date="2018-03" db="EMBL/GenBank/DDBJ databases">
        <title>Complete Fusobacterium genomes using hybrid Minion sequencing.</title>
        <authorList>
            <person name="Slade D.J."/>
            <person name="Lahmers K."/>
        </authorList>
    </citation>
    <scope>NUCLEOTIDE SEQUENCE [LARGE SCALE GENOMIC DNA]</scope>
    <source>
        <strain evidence="1 2">2_1_31</strain>
    </source>
</reference>
<dbReference type="KEGG" id="fpei:C4N17_03300"/>
<name>A0AAD0HTQ5_9FUSO</name>
<evidence type="ECO:0000313" key="2">
    <source>
        <dbReference type="Proteomes" id="UP000241472"/>
    </source>
</evidence>
<protein>
    <recommendedName>
        <fullName evidence="3">Transcriptional coactivator p15 (PC4) C-terminal domain-containing protein</fullName>
    </recommendedName>
</protein>
<dbReference type="EMBL" id="CP028108">
    <property type="protein sequence ID" value="AVQ24809.1"/>
    <property type="molecule type" value="Genomic_DNA"/>
</dbReference>
<organism evidence="1 2">
    <name type="scientific">Fusobacterium periodonticum</name>
    <dbReference type="NCBI Taxonomy" id="860"/>
    <lineage>
        <taxon>Bacteria</taxon>
        <taxon>Fusobacteriati</taxon>
        <taxon>Fusobacteriota</taxon>
        <taxon>Fusobacteriia</taxon>
        <taxon>Fusobacteriales</taxon>
        <taxon>Fusobacteriaceae</taxon>
        <taxon>Fusobacterium</taxon>
    </lineage>
</organism>
<evidence type="ECO:0000313" key="1">
    <source>
        <dbReference type="EMBL" id="AVQ24809.1"/>
    </source>
</evidence>
<evidence type="ECO:0008006" key="3">
    <source>
        <dbReference type="Google" id="ProtNLM"/>
    </source>
</evidence>